<gene>
    <name evidence="2" type="ORF">BDN70DRAFT_891600</name>
</gene>
<evidence type="ECO:0000313" key="2">
    <source>
        <dbReference type="EMBL" id="KAF9483715.1"/>
    </source>
</evidence>
<evidence type="ECO:0000256" key="1">
    <source>
        <dbReference type="SAM" id="MobiDB-lite"/>
    </source>
</evidence>
<dbReference type="AlphaFoldDB" id="A0A9P6D555"/>
<keyword evidence="3" id="KW-1185">Reference proteome</keyword>
<feature type="compositionally biased region" description="Acidic residues" evidence="1">
    <location>
        <begin position="472"/>
        <end position="484"/>
    </location>
</feature>
<sequence>MRTPGVPDQIGLLVAKTPHRLLDFTDDHDISKVLHPCTHQRQEAASPGLQNPCRAPQIAPEEEAIQNLLFQAGRVANLEGLFPAHFSPGQGELAAPPITGGSTQTAGLWYYTSSGGAPDSSKDNQHIASSSSAQMITTPSFYNPEDPTIQQQRENQRQYQQWIEDNYTGQQPSQQVPYQQSYRPVPITSTFNQDAQGQNPYAIMQEQYMPPSSSMSQYGGSTSGTVTQCALDGITDSTTYHTHSGDVYSFYPNLLPVTNSPVSTPGGGTSYHTSTPESMTNSHTNTPEPIYQQQQQHRQQQHHQQPPQQQQAPAERFAQQANHQAPIFVNRQVQQKPSNPALQGPRYAAHGLPARYIPPRNQPEPAPQQSFQPNPTEPRASTLSPAAKNWSNEGYQSQNPKSGSLPVHQFVPPPSNQAGPSRPKPTTAAPPKKPTATESTPNGSPSQDKGGVKRKRAKKNESPDVSAFGGGEDSDTDSDDDDETGLGMSGRMTVGLGGLGVPAGRGKRNKGARL</sequence>
<feature type="region of interest" description="Disordered" evidence="1">
    <location>
        <begin position="261"/>
        <end position="319"/>
    </location>
</feature>
<dbReference type="OrthoDB" id="10539515at2759"/>
<feature type="compositionally biased region" description="Low complexity" evidence="1">
    <location>
        <begin position="424"/>
        <end position="437"/>
    </location>
</feature>
<feature type="compositionally biased region" description="Basic residues" evidence="1">
    <location>
        <begin position="505"/>
        <end position="514"/>
    </location>
</feature>
<name>A0A9P6D555_9AGAR</name>
<organism evidence="2 3">
    <name type="scientific">Pholiota conissans</name>
    <dbReference type="NCBI Taxonomy" id="109636"/>
    <lineage>
        <taxon>Eukaryota</taxon>
        <taxon>Fungi</taxon>
        <taxon>Dikarya</taxon>
        <taxon>Basidiomycota</taxon>
        <taxon>Agaricomycotina</taxon>
        <taxon>Agaricomycetes</taxon>
        <taxon>Agaricomycetidae</taxon>
        <taxon>Agaricales</taxon>
        <taxon>Agaricineae</taxon>
        <taxon>Strophariaceae</taxon>
        <taxon>Pholiota</taxon>
    </lineage>
</organism>
<accession>A0A9P6D555</accession>
<evidence type="ECO:0000313" key="3">
    <source>
        <dbReference type="Proteomes" id="UP000807469"/>
    </source>
</evidence>
<feature type="compositionally biased region" description="Low complexity" evidence="1">
    <location>
        <begin position="292"/>
        <end position="319"/>
    </location>
</feature>
<proteinExistence type="predicted"/>
<feature type="compositionally biased region" description="Polar residues" evidence="1">
    <location>
        <begin position="270"/>
        <end position="287"/>
    </location>
</feature>
<comment type="caution">
    <text evidence="2">The sequence shown here is derived from an EMBL/GenBank/DDBJ whole genome shotgun (WGS) entry which is preliminary data.</text>
</comment>
<dbReference type="Proteomes" id="UP000807469">
    <property type="component" value="Unassembled WGS sequence"/>
</dbReference>
<dbReference type="EMBL" id="MU155151">
    <property type="protein sequence ID" value="KAF9483715.1"/>
    <property type="molecule type" value="Genomic_DNA"/>
</dbReference>
<protein>
    <submittedName>
        <fullName evidence="2">Uncharacterized protein</fullName>
    </submittedName>
</protein>
<feature type="compositionally biased region" description="Polar residues" evidence="1">
    <location>
        <begin position="438"/>
        <end position="447"/>
    </location>
</feature>
<reference evidence="2" key="1">
    <citation type="submission" date="2020-11" db="EMBL/GenBank/DDBJ databases">
        <authorList>
            <consortium name="DOE Joint Genome Institute"/>
            <person name="Ahrendt S."/>
            <person name="Riley R."/>
            <person name="Andreopoulos W."/>
            <person name="Labutti K."/>
            <person name="Pangilinan J."/>
            <person name="Ruiz-Duenas F.J."/>
            <person name="Barrasa J.M."/>
            <person name="Sanchez-Garcia M."/>
            <person name="Camarero S."/>
            <person name="Miyauchi S."/>
            <person name="Serrano A."/>
            <person name="Linde D."/>
            <person name="Babiker R."/>
            <person name="Drula E."/>
            <person name="Ayuso-Fernandez I."/>
            <person name="Pacheco R."/>
            <person name="Padilla G."/>
            <person name="Ferreira P."/>
            <person name="Barriuso J."/>
            <person name="Kellner H."/>
            <person name="Castanera R."/>
            <person name="Alfaro M."/>
            <person name="Ramirez L."/>
            <person name="Pisabarro A.G."/>
            <person name="Kuo A."/>
            <person name="Tritt A."/>
            <person name="Lipzen A."/>
            <person name="He G."/>
            <person name="Yan M."/>
            <person name="Ng V."/>
            <person name="Cullen D."/>
            <person name="Martin F."/>
            <person name="Rosso M.-N."/>
            <person name="Henrissat B."/>
            <person name="Hibbett D."/>
            <person name="Martinez A.T."/>
            <person name="Grigoriev I.V."/>
        </authorList>
    </citation>
    <scope>NUCLEOTIDE SEQUENCE</scope>
    <source>
        <strain evidence="2">CIRM-BRFM 674</strain>
    </source>
</reference>
<feature type="region of interest" description="Disordered" evidence="1">
    <location>
        <begin position="352"/>
        <end position="514"/>
    </location>
</feature>
<feature type="compositionally biased region" description="Polar residues" evidence="1">
    <location>
        <begin position="367"/>
        <end position="402"/>
    </location>
</feature>